<comment type="caution">
    <text evidence="4">The sequence shown here is derived from an EMBL/GenBank/DDBJ whole genome shotgun (WGS) entry which is preliminary data.</text>
</comment>
<evidence type="ECO:0000313" key="4">
    <source>
        <dbReference type="EMBL" id="OVE48658.1"/>
    </source>
</evidence>
<dbReference type="InterPro" id="IPR001568">
    <property type="entry name" value="RNase_T2-like"/>
</dbReference>
<dbReference type="GO" id="GO:0003723">
    <property type="term" value="F:RNA binding"/>
    <property type="evidence" value="ECO:0007669"/>
    <property type="project" value="InterPro"/>
</dbReference>
<comment type="similarity">
    <text evidence="1 2">Belongs to the RNase T2 family.</text>
</comment>
<dbReference type="Gene3D" id="3.90.730.10">
    <property type="entry name" value="Ribonuclease T2-like"/>
    <property type="match status" value="1"/>
</dbReference>
<dbReference type="AlphaFoldDB" id="A0A202BB04"/>
<sequence>MRNEPMVDIMRKLLSLSLFALLAGLAQADELKPARNGDFAHYTFALAWQPGFCTAGGEGCLPSQPKEELIGLHGLWPSEPKSLEDKGVKVQQWWASGCSMLPHVTAVPLLSEELRQRLKETMPQLASDLQTHEYVKHVQCFGYDANEFFSTALQMREAVVDSDFGRYLLAQAGQTRSGAEVKDAFAKGYATGERGALQLRCAKDGKGRNVLTELWFTLKKDKLDSFPEADSFLDTPVAEREDTCSQPFVLPGW</sequence>
<evidence type="ECO:0000256" key="3">
    <source>
        <dbReference type="SAM" id="SignalP"/>
    </source>
</evidence>
<evidence type="ECO:0000313" key="5">
    <source>
        <dbReference type="Proteomes" id="UP000196342"/>
    </source>
</evidence>
<dbReference type="InterPro" id="IPR036430">
    <property type="entry name" value="RNase_T2-like_sf"/>
</dbReference>
<dbReference type="EMBL" id="NHOO01000006">
    <property type="protein sequence ID" value="OVE48658.1"/>
    <property type="molecule type" value="Genomic_DNA"/>
</dbReference>
<keyword evidence="5" id="KW-1185">Reference proteome</keyword>
<dbReference type="GO" id="GO:0033897">
    <property type="term" value="F:ribonuclease T2 activity"/>
    <property type="evidence" value="ECO:0007669"/>
    <property type="project" value="InterPro"/>
</dbReference>
<dbReference type="Proteomes" id="UP000196342">
    <property type="component" value="Unassembled WGS sequence"/>
</dbReference>
<organism evidence="4 5">
    <name type="scientific">Chromobacterium violaceum</name>
    <dbReference type="NCBI Taxonomy" id="536"/>
    <lineage>
        <taxon>Bacteria</taxon>
        <taxon>Pseudomonadati</taxon>
        <taxon>Pseudomonadota</taxon>
        <taxon>Betaproteobacteria</taxon>
        <taxon>Neisseriales</taxon>
        <taxon>Chromobacteriaceae</taxon>
        <taxon>Chromobacterium</taxon>
    </lineage>
</organism>
<dbReference type="SUPFAM" id="SSF55895">
    <property type="entry name" value="Ribonuclease Rh-like"/>
    <property type="match status" value="1"/>
</dbReference>
<gene>
    <name evidence="4" type="ORF">CBW21_08850</name>
</gene>
<protein>
    <submittedName>
        <fullName evidence="4">Uncharacterized protein</fullName>
    </submittedName>
</protein>
<evidence type="ECO:0000256" key="2">
    <source>
        <dbReference type="RuleBase" id="RU004328"/>
    </source>
</evidence>
<dbReference type="InterPro" id="IPR039378">
    <property type="entry name" value="RNase_T2_prok"/>
</dbReference>
<dbReference type="Pfam" id="PF00445">
    <property type="entry name" value="Ribonuclease_T2"/>
    <property type="match status" value="1"/>
</dbReference>
<reference evidence="4 5" key="1">
    <citation type="submission" date="2017-05" db="EMBL/GenBank/DDBJ databases">
        <title>Chromobacterium violaceum GHPS1 isolated from Hydrocarbon polluted soil in French Guiana display an awesome secondary metabolite arsenal and a battery of drug and heavy-metal-resistance and detoxification of xenobiotics proteins.</title>
        <authorList>
            <person name="Belbahri L."/>
        </authorList>
    </citation>
    <scope>NUCLEOTIDE SEQUENCE [LARGE SCALE GENOMIC DNA]</scope>
    <source>
        <strain evidence="4 5">GHPS1</strain>
    </source>
</reference>
<dbReference type="CDD" id="cd01062">
    <property type="entry name" value="RNase_T2_prok"/>
    <property type="match status" value="1"/>
</dbReference>
<proteinExistence type="inferred from homology"/>
<feature type="signal peptide" evidence="3">
    <location>
        <begin position="1"/>
        <end position="28"/>
    </location>
</feature>
<evidence type="ECO:0000256" key="1">
    <source>
        <dbReference type="ARBA" id="ARBA00007469"/>
    </source>
</evidence>
<dbReference type="GO" id="GO:0006401">
    <property type="term" value="P:RNA catabolic process"/>
    <property type="evidence" value="ECO:0007669"/>
    <property type="project" value="TreeGrafter"/>
</dbReference>
<keyword evidence="3" id="KW-0732">Signal</keyword>
<accession>A0A202BB04</accession>
<dbReference type="PANTHER" id="PTHR11240">
    <property type="entry name" value="RIBONUCLEASE T2"/>
    <property type="match status" value="1"/>
</dbReference>
<feature type="chain" id="PRO_5013278702" evidence="3">
    <location>
        <begin position="29"/>
        <end position="253"/>
    </location>
</feature>
<dbReference type="PANTHER" id="PTHR11240:SF22">
    <property type="entry name" value="RIBONUCLEASE T2"/>
    <property type="match status" value="1"/>
</dbReference>
<name>A0A202BB04_CHRVL</name>